<keyword evidence="2" id="KW-0479">Metal-binding</keyword>
<name>A0A1Y1V391_9FUNG</name>
<dbReference type="GO" id="GO:0005634">
    <property type="term" value="C:nucleus"/>
    <property type="evidence" value="ECO:0007669"/>
    <property type="project" value="UniProtKB-SubCell"/>
</dbReference>
<evidence type="ECO:0000256" key="7">
    <source>
        <dbReference type="SAM" id="MobiDB-lite"/>
    </source>
</evidence>
<dbReference type="InterPro" id="IPR013088">
    <property type="entry name" value="Znf_NHR/GATA"/>
</dbReference>
<feature type="domain" description="GATA-type" evidence="8">
    <location>
        <begin position="7"/>
        <end position="61"/>
    </location>
</feature>
<evidence type="ECO:0000256" key="5">
    <source>
        <dbReference type="ARBA" id="ARBA00023242"/>
    </source>
</evidence>
<accession>A0A1Y1V391</accession>
<protein>
    <recommendedName>
        <fullName evidence="8">GATA-type domain-containing protein</fullName>
    </recommendedName>
</protein>
<comment type="caution">
    <text evidence="9">The sequence shown here is derived from an EMBL/GenBank/DDBJ whole genome shotgun (WGS) entry which is preliminary data.</text>
</comment>
<dbReference type="CDD" id="cd00202">
    <property type="entry name" value="ZnF_GATA"/>
    <property type="match status" value="1"/>
</dbReference>
<keyword evidence="3 6" id="KW-0863">Zinc-finger</keyword>
<dbReference type="GO" id="GO:0000981">
    <property type="term" value="F:DNA-binding transcription factor activity, RNA polymerase II-specific"/>
    <property type="evidence" value="ECO:0007669"/>
    <property type="project" value="TreeGrafter"/>
</dbReference>
<dbReference type="Proteomes" id="UP000193719">
    <property type="component" value="Unassembled WGS sequence"/>
</dbReference>
<proteinExistence type="predicted"/>
<sequence>MTRSSRQRGEMVCTVCQTRTSPLWRRGDKGEVLCNACGLYHKHHKKPRPISLANSSSRSARRSNHQNNENKNQNQRFQNIYPNVMSRPNYPYTTTIAPALTKINATASNMSPTLQPMMFHSNTTTTPTLNNNGAMYNCSNNTNNASMSTLSPTFKMTTPSSMPIPIKKNIASSSISSPPLSQSFSPSPLMKISHNTNQNITNDRKLPMLPAPLAQKNNSEHYYNNLPSIVMKEEDSPTMNTIMDMDNRDNDMMIMSDDEGRYQQKNNKTSIASIMNSTDTPVNNYQHYHEHAIPTPLSVSPNNNYYMNHLEDNTNGYDNQDIEAAHLLISLRNEKVC</sequence>
<dbReference type="InterPro" id="IPR039355">
    <property type="entry name" value="Transcription_factor_GATA"/>
</dbReference>
<keyword evidence="4" id="KW-0862">Zinc</keyword>
<dbReference type="InterPro" id="IPR000679">
    <property type="entry name" value="Znf_GATA"/>
</dbReference>
<comment type="subcellular location">
    <subcellularLocation>
        <location evidence="1">Nucleus</location>
    </subcellularLocation>
</comment>
<evidence type="ECO:0000256" key="4">
    <source>
        <dbReference type="ARBA" id="ARBA00022833"/>
    </source>
</evidence>
<dbReference type="PANTHER" id="PTHR10071:SF281">
    <property type="entry name" value="BOX A-BINDING FACTOR-RELATED"/>
    <property type="match status" value="1"/>
</dbReference>
<dbReference type="STRING" id="1754191.A0A1Y1V391"/>
<dbReference type="GO" id="GO:0000978">
    <property type="term" value="F:RNA polymerase II cis-regulatory region sequence-specific DNA binding"/>
    <property type="evidence" value="ECO:0007669"/>
    <property type="project" value="TreeGrafter"/>
</dbReference>
<evidence type="ECO:0000259" key="8">
    <source>
        <dbReference type="PROSITE" id="PS50114"/>
    </source>
</evidence>
<dbReference type="GO" id="GO:0008270">
    <property type="term" value="F:zinc ion binding"/>
    <property type="evidence" value="ECO:0007669"/>
    <property type="project" value="UniProtKB-KW"/>
</dbReference>
<evidence type="ECO:0000313" key="9">
    <source>
        <dbReference type="EMBL" id="ORX46169.1"/>
    </source>
</evidence>
<evidence type="ECO:0000256" key="6">
    <source>
        <dbReference type="PROSITE-ProRule" id="PRU00094"/>
    </source>
</evidence>
<dbReference type="EMBL" id="MCFH01000036">
    <property type="protein sequence ID" value="ORX46169.1"/>
    <property type="molecule type" value="Genomic_DNA"/>
</dbReference>
<reference evidence="9 10" key="1">
    <citation type="submission" date="2016-08" db="EMBL/GenBank/DDBJ databases">
        <title>Genomes of anaerobic fungi encode conserved fungal cellulosomes for biomass hydrolysis.</title>
        <authorList>
            <consortium name="DOE Joint Genome Institute"/>
            <person name="Haitjema C.H."/>
            <person name="Gilmore S.P."/>
            <person name="Henske J.K."/>
            <person name="Solomon K.V."/>
            <person name="De Groot R."/>
            <person name="Kuo A."/>
            <person name="Mondo S.J."/>
            <person name="Salamov A.A."/>
            <person name="Labutti K."/>
            <person name="Zhao Z."/>
            <person name="Chiniquy J."/>
            <person name="Barry K."/>
            <person name="Brewer H.M."/>
            <person name="Purvine S.O."/>
            <person name="Wright A.T."/>
            <person name="Boxma B."/>
            <person name="Van Alen T."/>
            <person name="Hackstein J.H."/>
            <person name="Baker S.E."/>
            <person name="Grigoriev I.V."/>
            <person name="O'Malley M.A."/>
        </authorList>
    </citation>
    <scope>NUCLEOTIDE SEQUENCE [LARGE SCALE GENOMIC DNA]</scope>
    <source>
        <strain evidence="10">finn</strain>
    </source>
</reference>
<evidence type="ECO:0000256" key="3">
    <source>
        <dbReference type="ARBA" id="ARBA00022771"/>
    </source>
</evidence>
<organism evidence="9 10">
    <name type="scientific">Piromyces finnis</name>
    <dbReference type="NCBI Taxonomy" id="1754191"/>
    <lineage>
        <taxon>Eukaryota</taxon>
        <taxon>Fungi</taxon>
        <taxon>Fungi incertae sedis</taxon>
        <taxon>Chytridiomycota</taxon>
        <taxon>Chytridiomycota incertae sedis</taxon>
        <taxon>Neocallimastigomycetes</taxon>
        <taxon>Neocallimastigales</taxon>
        <taxon>Neocallimastigaceae</taxon>
        <taxon>Piromyces</taxon>
    </lineage>
</organism>
<dbReference type="PROSITE" id="PS50114">
    <property type="entry name" value="GATA_ZN_FINGER_2"/>
    <property type="match status" value="1"/>
</dbReference>
<dbReference type="Pfam" id="PF00320">
    <property type="entry name" value="GATA"/>
    <property type="match status" value="1"/>
</dbReference>
<gene>
    <name evidence="9" type="ORF">BCR36DRAFT_585312</name>
</gene>
<keyword evidence="10" id="KW-1185">Reference proteome</keyword>
<dbReference type="PANTHER" id="PTHR10071">
    <property type="entry name" value="TRANSCRIPTION FACTOR GATA FAMILY MEMBER"/>
    <property type="match status" value="1"/>
</dbReference>
<dbReference type="OrthoDB" id="5597699at2759"/>
<dbReference type="SMART" id="SM00401">
    <property type="entry name" value="ZnF_GATA"/>
    <property type="match status" value="1"/>
</dbReference>
<dbReference type="GO" id="GO:0000122">
    <property type="term" value="P:negative regulation of transcription by RNA polymerase II"/>
    <property type="evidence" value="ECO:0007669"/>
    <property type="project" value="TreeGrafter"/>
</dbReference>
<feature type="region of interest" description="Disordered" evidence="7">
    <location>
        <begin position="45"/>
        <end position="76"/>
    </location>
</feature>
<feature type="compositionally biased region" description="Low complexity" evidence="7">
    <location>
        <begin position="65"/>
        <end position="76"/>
    </location>
</feature>
<keyword evidence="5" id="KW-0539">Nucleus</keyword>
<dbReference type="Gene3D" id="3.30.50.10">
    <property type="entry name" value="Erythroid Transcription Factor GATA-1, subunit A"/>
    <property type="match status" value="1"/>
</dbReference>
<dbReference type="AlphaFoldDB" id="A0A1Y1V391"/>
<dbReference type="SUPFAM" id="SSF57716">
    <property type="entry name" value="Glucocorticoid receptor-like (DNA-binding domain)"/>
    <property type="match status" value="1"/>
</dbReference>
<evidence type="ECO:0000313" key="10">
    <source>
        <dbReference type="Proteomes" id="UP000193719"/>
    </source>
</evidence>
<evidence type="ECO:0000256" key="2">
    <source>
        <dbReference type="ARBA" id="ARBA00022723"/>
    </source>
</evidence>
<evidence type="ECO:0000256" key="1">
    <source>
        <dbReference type="ARBA" id="ARBA00004123"/>
    </source>
</evidence>
<reference evidence="9 10" key="2">
    <citation type="submission" date="2016-08" db="EMBL/GenBank/DDBJ databases">
        <title>Pervasive Adenine N6-methylation of Active Genes in Fungi.</title>
        <authorList>
            <consortium name="DOE Joint Genome Institute"/>
            <person name="Mondo S.J."/>
            <person name="Dannebaum R.O."/>
            <person name="Kuo R.C."/>
            <person name="Labutti K."/>
            <person name="Haridas S."/>
            <person name="Kuo A."/>
            <person name="Salamov A."/>
            <person name="Ahrendt S.R."/>
            <person name="Lipzen A."/>
            <person name="Sullivan W."/>
            <person name="Andreopoulos W.B."/>
            <person name="Clum A."/>
            <person name="Lindquist E."/>
            <person name="Daum C."/>
            <person name="Ramamoorthy G.K."/>
            <person name="Gryganskyi A."/>
            <person name="Culley D."/>
            <person name="Magnuson J.K."/>
            <person name="James T.Y."/>
            <person name="O'Malley M.A."/>
            <person name="Stajich J.E."/>
            <person name="Spatafora J.W."/>
            <person name="Visel A."/>
            <person name="Grigoriev I.V."/>
        </authorList>
    </citation>
    <scope>NUCLEOTIDE SEQUENCE [LARGE SCALE GENOMIC DNA]</scope>
    <source>
        <strain evidence="10">finn</strain>
    </source>
</reference>
<dbReference type="PRINTS" id="PR00619">
    <property type="entry name" value="GATAZNFINGER"/>
</dbReference>
<dbReference type="GO" id="GO:0045944">
    <property type="term" value="P:positive regulation of transcription by RNA polymerase II"/>
    <property type="evidence" value="ECO:0007669"/>
    <property type="project" value="TreeGrafter"/>
</dbReference>